<evidence type="ECO:0000256" key="2">
    <source>
        <dbReference type="ARBA" id="ARBA00022692"/>
    </source>
</evidence>
<evidence type="ECO:0000256" key="4">
    <source>
        <dbReference type="ARBA" id="ARBA00023136"/>
    </source>
</evidence>
<gene>
    <name evidence="8" type="ORF">IM811_005268</name>
</gene>
<evidence type="ECO:0000256" key="1">
    <source>
        <dbReference type="ARBA" id="ARBA00004141"/>
    </source>
</evidence>
<dbReference type="InterPro" id="IPR049326">
    <property type="entry name" value="Rhodopsin_dom_fungi"/>
</dbReference>
<organism evidence="8 9">
    <name type="scientific">Bionectria ochroleuca</name>
    <name type="common">Gliocladium roseum</name>
    <dbReference type="NCBI Taxonomy" id="29856"/>
    <lineage>
        <taxon>Eukaryota</taxon>
        <taxon>Fungi</taxon>
        <taxon>Dikarya</taxon>
        <taxon>Ascomycota</taxon>
        <taxon>Pezizomycotina</taxon>
        <taxon>Sordariomycetes</taxon>
        <taxon>Hypocreomycetidae</taxon>
        <taxon>Hypocreales</taxon>
        <taxon>Bionectriaceae</taxon>
        <taxon>Clonostachys</taxon>
    </lineage>
</organism>
<dbReference type="GO" id="GO:0016020">
    <property type="term" value="C:membrane"/>
    <property type="evidence" value="ECO:0007669"/>
    <property type="project" value="UniProtKB-SubCell"/>
</dbReference>
<evidence type="ECO:0000256" key="3">
    <source>
        <dbReference type="ARBA" id="ARBA00022989"/>
    </source>
</evidence>
<feature type="transmembrane region" description="Helical" evidence="6">
    <location>
        <begin position="174"/>
        <end position="198"/>
    </location>
</feature>
<feature type="transmembrane region" description="Helical" evidence="6">
    <location>
        <begin position="12"/>
        <end position="32"/>
    </location>
</feature>
<proteinExistence type="inferred from homology"/>
<evidence type="ECO:0000313" key="9">
    <source>
        <dbReference type="Proteomes" id="UP000616885"/>
    </source>
</evidence>
<keyword evidence="2 6" id="KW-0812">Transmembrane</keyword>
<evidence type="ECO:0000259" key="7">
    <source>
        <dbReference type="Pfam" id="PF20684"/>
    </source>
</evidence>
<reference evidence="8" key="1">
    <citation type="submission" date="2020-10" db="EMBL/GenBank/DDBJ databases">
        <title>High-Quality Genome Resource of Clonostachys rosea strain S41 by Oxford Nanopore Long-Read Sequencing.</title>
        <authorList>
            <person name="Wang H."/>
        </authorList>
    </citation>
    <scope>NUCLEOTIDE SEQUENCE</scope>
    <source>
        <strain evidence="8">S41</strain>
    </source>
</reference>
<dbReference type="Proteomes" id="UP000616885">
    <property type="component" value="Unassembled WGS sequence"/>
</dbReference>
<dbReference type="InterPro" id="IPR052337">
    <property type="entry name" value="SAT4-like"/>
</dbReference>
<keyword evidence="3 6" id="KW-1133">Transmembrane helix</keyword>
<dbReference type="EMBL" id="JADCTT010000014">
    <property type="protein sequence ID" value="KAF9744487.1"/>
    <property type="molecule type" value="Genomic_DNA"/>
</dbReference>
<evidence type="ECO:0000313" key="8">
    <source>
        <dbReference type="EMBL" id="KAF9744487.1"/>
    </source>
</evidence>
<sequence>MTEWYPPPDSQGYMLKNLNISLIVASSIILIARLNTRAFILKSLGVDDLIATISWILLVTYSLMIIRAVGNGAGTHIDQVPPEQLAEFFKSLPTIQLLFFAEIAMVRFSVIAFYSRLHHDRWYRCGLFVLGFINFAMTMIVVFLFLTECKHIPDLWDSRAENRDCMDKADERKIFWAHGITGVAIDLGLLALPISLIFRVMKLSGQRMQVLLVFCVGIVALVAGVMRLAYSIMIDFTVDTTYKIFIIVVWVDLEGHLGLWTACFPALQPLFRLINEKSGARFKFPTEKGRRLSAQLKWGGRKLSTQLNWGGYFNNVPCVDKLGTSVSSESSDSSIADSV</sequence>
<dbReference type="AlphaFoldDB" id="A0A8H7K9A4"/>
<dbReference type="PANTHER" id="PTHR33048">
    <property type="entry name" value="PTH11-LIKE INTEGRAL MEMBRANE PROTEIN (AFU_ORTHOLOGUE AFUA_5G11245)"/>
    <property type="match status" value="1"/>
</dbReference>
<keyword evidence="4 6" id="KW-0472">Membrane</keyword>
<evidence type="ECO:0000256" key="5">
    <source>
        <dbReference type="ARBA" id="ARBA00038359"/>
    </source>
</evidence>
<feature type="domain" description="Rhodopsin" evidence="7">
    <location>
        <begin position="32"/>
        <end position="272"/>
    </location>
</feature>
<name>A0A8H7K9A4_BIOOC</name>
<feature type="transmembrane region" description="Helical" evidence="6">
    <location>
        <begin position="126"/>
        <end position="146"/>
    </location>
</feature>
<dbReference type="Pfam" id="PF20684">
    <property type="entry name" value="Fung_rhodopsin"/>
    <property type="match status" value="1"/>
</dbReference>
<feature type="transmembrane region" description="Helical" evidence="6">
    <location>
        <begin position="95"/>
        <end position="114"/>
    </location>
</feature>
<protein>
    <recommendedName>
        <fullName evidence="7">Rhodopsin domain-containing protein</fullName>
    </recommendedName>
</protein>
<feature type="transmembrane region" description="Helical" evidence="6">
    <location>
        <begin position="44"/>
        <end position="66"/>
    </location>
</feature>
<accession>A0A8H7K9A4</accession>
<dbReference type="PANTHER" id="PTHR33048:SF47">
    <property type="entry name" value="INTEGRAL MEMBRANE PROTEIN-RELATED"/>
    <property type="match status" value="1"/>
</dbReference>
<evidence type="ECO:0000256" key="6">
    <source>
        <dbReference type="SAM" id="Phobius"/>
    </source>
</evidence>
<comment type="similarity">
    <text evidence="5">Belongs to the SAT4 family.</text>
</comment>
<comment type="subcellular location">
    <subcellularLocation>
        <location evidence="1">Membrane</location>
        <topology evidence="1">Multi-pass membrane protein</topology>
    </subcellularLocation>
</comment>
<feature type="transmembrane region" description="Helical" evidence="6">
    <location>
        <begin position="210"/>
        <end position="232"/>
    </location>
</feature>
<comment type="caution">
    <text evidence="8">The sequence shown here is derived from an EMBL/GenBank/DDBJ whole genome shotgun (WGS) entry which is preliminary data.</text>
</comment>